<dbReference type="InterPro" id="IPR003439">
    <property type="entry name" value="ABC_transporter-like_ATP-bd"/>
</dbReference>
<dbReference type="Proteomes" id="UP001153678">
    <property type="component" value="Unassembled WGS sequence"/>
</dbReference>
<proteinExistence type="predicted"/>
<evidence type="ECO:0000256" key="1">
    <source>
        <dbReference type="ARBA" id="ARBA00022737"/>
    </source>
</evidence>
<keyword evidence="4" id="KW-0175">Coiled coil</keyword>
<dbReference type="AlphaFoldDB" id="A0A9W4ST54"/>
<dbReference type="PANTHER" id="PTHR19211:SF129">
    <property type="entry name" value="ABC TRANSPORTER ATP-BINDING PROTEIN"/>
    <property type="match status" value="1"/>
</dbReference>
<evidence type="ECO:0000259" key="5">
    <source>
        <dbReference type="PROSITE" id="PS50893"/>
    </source>
</evidence>
<gene>
    <name evidence="6" type="ORF">FWILDA_LOCUS9683</name>
</gene>
<dbReference type="OrthoDB" id="2110130at2759"/>
<dbReference type="GO" id="GO:0016887">
    <property type="term" value="F:ATP hydrolysis activity"/>
    <property type="evidence" value="ECO:0007669"/>
    <property type="project" value="InterPro"/>
</dbReference>
<keyword evidence="3" id="KW-0067">ATP-binding</keyword>
<dbReference type="EMBL" id="CAMKVN010002336">
    <property type="protein sequence ID" value="CAI2180642.1"/>
    <property type="molecule type" value="Genomic_DNA"/>
</dbReference>
<keyword evidence="7" id="KW-1185">Reference proteome</keyword>
<dbReference type="FunFam" id="3.40.50.300:FF:001092">
    <property type="entry name" value="ATP-binding cassette sub-family F member 2"/>
    <property type="match status" value="1"/>
</dbReference>
<dbReference type="InterPro" id="IPR032781">
    <property type="entry name" value="ABC_tran_Xtn"/>
</dbReference>
<evidence type="ECO:0000313" key="7">
    <source>
        <dbReference type="Proteomes" id="UP001153678"/>
    </source>
</evidence>
<evidence type="ECO:0000256" key="3">
    <source>
        <dbReference type="ARBA" id="ARBA00022840"/>
    </source>
</evidence>
<dbReference type="InterPro" id="IPR003593">
    <property type="entry name" value="AAA+_ATPase"/>
</dbReference>
<feature type="domain" description="ABC transporter" evidence="5">
    <location>
        <begin position="568"/>
        <end position="784"/>
    </location>
</feature>
<comment type="caution">
    <text evidence="6">The sequence shown here is derived from an EMBL/GenBank/DDBJ whole genome shotgun (WGS) entry which is preliminary data.</text>
</comment>
<name>A0A9W4ST54_9GLOM</name>
<dbReference type="SUPFAM" id="SSF52540">
    <property type="entry name" value="P-loop containing nucleoside triphosphate hydrolases"/>
    <property type="match status" value="2"/>
</dbReference>
<protein>
    <submittedName>
        <fullName evidence="6">2521_t:CDS:1</fullName>
    </submittedName>
</protein>
<keyword evidence="2" id="KW-0547">Nucleotide-binding</keyword>
<dbReference type="FunFam" id="3.40.50.300:FF:000011">
    <property type="entry name" value="Putative ABC transporter ATP-binding component"/>
    <property type="match status" value="1"/>
</dbReference>
<dbReference type="InterPro" id="IPR027417">
    <property type="entry name" value="P-loop_NTPase"/>
</dbReference>
<evidence type="ECO:0000256" key="2">
    <source>
        <dbReference type="ARBA" id="ARBA00022741"/>
    </source>
</evidence>
<evidence type="ECO:0000256" key="4">
    <source>
        <dbReference type="SAM" id="Coils"/>
    </source>
</evidence>
<reference evidence="6" key="1">
    <citation type="submission" date="2022-08" db="EMBL/GenBank/DDBJ databases">
        <authorList>
            <person name="Kallberg Y."/>
            <person name="Tangrot J."/>
            <person name="Rosling A."/>
        </authorList>
    </citation>
    <scope>NUCLEOTIDE SEQUENCE</scope>
    <source>
        <strain evidence="6">Wild A</strain>
    </source>
</reference>
<organism evidence="6 7">
    <name type="scientific">Funneliformis geosporum</name>
    <dbReference type="NCBI Taxonomy" id="1117311"/>
    <lineage>
        <taxon>Eukaryota</taxon>
        <taxon>Fungi</taxon>
        <taxon>Fungi incertae sedis</taxon>
        <taxon>Mucoromycota</taxon>
        <taxon>Glomeromycotina</taxon>
        <taxon>Glomeromycetes</taxon>
        <taxon>Glomerales</taxon>
        <taxon>Glomeraceae</taxon>
        <taxon>Funneliformis</taxon>
    </lineage>
</organism>
<dbReference type="Pfam" id="PF00005">
    <property type="entry name" value="ABC_tran"/>
    <property type="match status" value="2"/>
</dbReference>
<dbReference type="SMART" id="SM00382">
    <property type="entry name" value="AAA"/>
    <property type="match status" value="2"/>
</dbReference>
<dbReference type="InterPro" id="IPR050611">
    <property type="entry name" value="ABCF"/>
</dbReference>
<dbReference type="InterPro" id="IPR017871">
    <property type="entry name" value="ABC_transporter-like_CS"/>
</dbReference>
<feature type="coiled-coil region" evidence="4">
    <location>
        <begin position="453"/>
        <end position="491"/>
    </location>
</feature>
<dbReference type="Gene3D" id="3.40.50.300">
    <property type="entry name" value="P-loop containing nucleotide triphosphate hydrolases"/>
    <property type="match status" value="3"/>
</dbReference>
<sequence>MSSSLSVKFFAALPSNVAFDDDTKEYITSILSDIEDADSLREATEQFLIDAGMRESDLDSLYVALSSALSSSTAAADADSGKLPGQILEKFDKLNLSTPTSVNSNIEKKPVKTTKSTASTKVQKSVVNESEIVAYSQQSRFHTETLETLSKEVDLKDVNITVGNKELLVDARLQLKTGVHYGLIGRNGIGKSTLLKCIGHGTLVGFPKNIRVLYIEQLDNIDERENIVQIVLKADKERTRLLNEKLALQSAAESNNSKEIEFTVKRVRAERLQRELEEAQKIAIHRSGRRGAEARQELLGVEARVAEAQKAFDEKPNEDFTAAIYLLLEELYINLEQIGAESAEARAREILSGLGFSEKQQHSPMATLSSLSGGWRMRVALAQALFLRPDILLLDEPTNHLDLPAILWLQSYLNSLTDTTMIIVTHDRRFLNNTVTEIIRFKDSKLTYHTGNYNEFEKNLEDERLKKERMFEAQEKQKKHIESSIQKAQKRAKESGDDKLLGVVASRKKKLERFGMNKTEDGFRFKLNKHRAGFHNTDRDEIVVEKAEASISWNIPSPKPLRHHGALLQVENVSFTYPKTTKSILQNVTLNIEEGARIGFVGANGEGKSTLMGLLSGNLEPTRGTITSHPRIKMGYFAQHHVDSLDLDVSAVAYMKRLYPEINERDARSHLGGFGISGDLATLKISYLSGGQKSRIAFALQVYNAPHILLLDEITNHLDMITIETIVEVLDEFEGAVVIVSHDRWFVEHVAKVVYAVRRGRVEEMKENGVRQYVNDVAREIGVDIEEFDD</sequence>
<evidence type="ECO:0000313" key="6">
    <source>
        <dbReference type="EMBL" id="CAI2180642.1"/>
    </source>
</evidence>
<dbReference type="PROSITE" id="PS50893">
    <property type="entry name" value="ABC_TRANSPORTER_2"/>
    <property type="match status" value="2"/>
</dbReference>
<dbReference type="PROSITE" id="PS00211">
    <property type="entry name" value="ABC_TRANSPORTER_1"/>
    <property type="match status" value="2"/>
</dbReference>
<dbReference type="Pfam" id="PF12848">
    <property type="entry name" value="ABC_tran_Xtn"/>
    <property type="match status" value="1"/>
</dbReference>
<dbReference type="GO" id="GO:0005524">
    <property type="term" value="F:ATP binding"/>
    <property type="evidence" value="ECO:0007669"/>
    <property type="project" value="UniProtKB-KW"/>
</dbReference>
<dbReference type="PANTHER" id="PTHR19211">
    <property type="entry name" value="ATP-BINDING TRANSPORT PROTEIN-RELATED"/>
    <property type="match status" value="1"/>
</dbReference>
<keyword evidence="1" id="KW-0677">Repeat</keyword>
<feature type="domain" description="ABC transporter" evidence="5">
    <location>
        <begin position="153"/>
        <end position="468"/>
    </location>
</feature>
<dbReference type="CDD" id="cd03221">
    <property type="entry name" value="ABCF_EF-3"/>
    <property type="match status" value="1"/>
</dbReference>
<accession>A0A9W4ST54</accession>